<sequence>MKTTGDTQIDAASELSGADVSRSREVFLLEEFLPYELSVTASRTSRLFARRYEAAFGLSIAEWRVLAVVGRFGTITPSAVAERTDMDKVKVSRATASLVAANLLEQGPAPHDGRARLLRLTRKGRAVHDGIIPLAMSLEAQIAAGLTEQEWAMLRTCLRRLQDHIRTLESNELPQSPQRRVPGMGRAPDA</sequence>
<dbReference type="InterPro" id="IPR036390">
    <property type="entry name" value="WH_DNA-bd_sf"/>
</dbReference>
<proteinExistence type="predicted"/>
<dbReference type="PRINTS" id="PR00598">
    <property type="entry name" value="HTHMARR"/>
</dbReference>
<reference evidence="3 4" key="1">
    <citation type="submission" date="2019-09" db="EMBL/GenBank/DDBJ databases">
        <title>Genome sequence of Rhodovastum atsumiense, a diverse member of the Acetobacteraceae family of non-sulfur purple photosynthetic bacteria.</title>
        <authorList>
            <person name="Meyer T."/>
            <person name="Kyndt J."/>
        </authorList>
    </citation>
    <scope>NUCLEOTIDE SEQUENCE [LARGE SCALE GENOMIC DNA]</scope>
    <source>
        <strain evidence="3 4">DSM 21279</strain>
    </source>
</reference>
<dbReference type="AlphaFoldDB" id="A0A5M6IZE6"/>
<protein>
    <submittedName>
        <fullName evidence="3">Winged helix-turn-helix transcriptional regulator</fullName>
    </submittedName>
</protein>
<dbReference type="Pfam" id="PF12802">
    <property type="entry name" value="MarR_2"/>
    <property type="match status" value="1"/>
</dbReference>
<evidence type="ECO:0000259" key="2">
    <source>
        <dbReference type="PROSITE" id="PS50995"/>
    </source>
</evidence>
<dbReference type="InterPro" id="IPR000835">
    <property type="entry name" value="HTH_MarR-typ"/>
</dbReference>
<dbReference type="PROSITE" id="PS50995">
    <property type="entry name" value="HTH_MARR_2"/>
    <property type="match status" value="1"/>
</dbReference>
<dbReference type="InterPro" id="IPR036388">
    <property type="entry name" value="WH-like_DNA-bd_sf"/>
</dbReference>
<evidence type="ECO:0000256" key="1">
    <source>
        <dbReference type="SAM" id="MobiDB-lite"/>
    </source>
</evidence>
<evidence type="ECO:0000313" key="4">
    <source>
        <dbReference type="Proteomes" id="UP000325255"/>
    </source>
</evidence>
<organism evidence="3 4">
    <name type="scientific">Rhodovastum atsumiense</name>
    <dbReference type="NCBI Taxonomy" id="504468"/>
    <lineage>
        <taxon>Bacteria</taxon>
        <taxon>Pseudomonadati</taxon>
        <taxon>Pseudomonadota</taxon>
        <taxon>Alphaproteobacteria</taxon>
        <taxon>Acetobacterales</taxon>
        <taxon>Acetobacteraceae</taxon>
        <taxon>Rhodovastum</taxon>
    </lineage>
</organism>
<dbReference type="PANTHER" id="PTHR33164:SF43">
    <property type="entry name" value="HTH-TYPE TRANSCRIPTIONAL REPRESSOR YETL"/>
    <property type="match status" value="1"/>
</dbReference>
<dbReference type="GO" id="GO:0003700">
    <property type="term" value="F:DNA-binding transcription factor activity"/>
    <property type="evidence" value="ECO:0007669"/>
    <property type="project" value="InterPro"/>
</dbReference>
<comment type="caution">
    <text evidence="3">The sequence shown here is derived from an EMBL/GenBank/DDBJ whole genome shotgun (WGS) entry which is preliminary data.</text>
</comment>
<name>A0A5M6IZE6_9PROT</name>
<dbReference type="EMBL" id="VWPK01000005">
    <property type="protein sequence ID" value="KAA5613712.1"/>
    <property type="molecule type" value="Genomic_DNA"/>
</dbReference>
<dbReference type="OrthoDB" id="8906692at2"/>
<feature type="region of interest" description="Disordered" evidence="1">
    <location>
        <begin position="169"/>
        <end position="190"/>
    </location>
</feature>
<dbReference type="SMART" id="SM00347">
    <property type="entry name" value="HTH_MARR"/>
    <property type="match status" value="1"/>
</dbReference>
<evidence type="ECO:0000313" key="3">
    <source>
        <dbReference type="EMBL" id="KAA5613712.1"/>
    </source>
</evidence>
<dbReference type="GO" id="GO:0006950">
    <property type="term" value="P:response to stress"/>
    <property type="evidence" value="ECO:0007669"/>
    <property type="project" value="TreeGrafter"/>
</dbReference>
<feature type="domain" description="HTH marR-type" evidence="2">
    <location>
        <begin position="30"/>
        <end position="163"/>
    </location>
</feature>
<gene>
    <name evidence="3" type="ORF">F1189_04705</name>
</gene>
<accession>A0A5M6IZE6</accession>
<dbReference type="SUPFAM" id="SSF46785">
    <property type="entry name" value="Winged helix' DNA-binding domain"/>
    <property type="match status" value="1"/>
</dbReference>
<keyword evidence="4" id="KW-1185">Reference proteome</keyword>
<dbReference type="Proteomes" id="UP000325255">
    <property type="component" value="Unassembled WGS sequence"/>
</dbReference>
<dbReference type="PANTHER" id="PTHR33164">
    <property type="entry name" value="TRANSCRIPTIONAL REGULATOR, MARR FAMILY"/>
    <property type="match status" value="1"/>
</dbReference>
<dbReference type="InterPro" id="IPR039422">
    <property type="entry name" value="MarR/SlyA-like"/>
</dbReference>
<dbReference type="Gene3D" id="1.10.10.10">
    <property type="entry name" value="Winged helix-like DNA-binding domain superfamily/Winged helix DNA-binding domain"/>
    <property type="match status" value="1"/>
</dbReference>